<feature type="domain" description="Gfo/Idh/MocA-like oxidoreductase N-terminal" evidence="2">
    <location>
        <begin position="18"/>
        <end position="132"/>
    </location>
</feature>
<dbReference type="InterPro" id="IPR051317">
    <property type="entry name" value="Gfo/Idh/MocA_oxidoreduct"/>
</dbReference>
<dbReference type="SUPFAM" id="SSF51735">
    <property type="entry name" value="NAD(P)-binding Rossmann-fold domains"/>
    <property type="match status" value="1"/>
</dbReference>
<dbReference type="Pfam" id="PF22685">
    <property type="entry name" value="Gal80p_C-like"/>
    <property type="match status" value="1"/>
</dbReference>
<feature type="domain" description="Gal80p-like C-terminal" evidence="3">
    <location>
        <begin position="146"/>
        <end position="283"/>
    </location>
</feature>
<dbReference type="Gene3D" id="3.30.360.10">
    <property type="entry name" value="Dihydrodipicolinate Reductase, domain 2"/>
    <property type="match status" value="1"/>
</dbReference>
<feature type="region of interest" description="Disordered" evidence="1">
    <location>
        <begin position="292"/>
        <end position="312"/>
    </location>
</feature>
<protein>
    <submittedName>
        <fullName evidence="4">Gfo/Idh/MocA family oxidoreductase</fullName>
    </submittedName>
</protein>
<dbReference type="InterPro" id="IPR036291">
    <property type="entry name" value="NAD(P)-bd_dom_sf"/>
</dbReference>
<evidence type="ECO:0000256" key="1">
    <source>
        <dbReference type="SAM" id="MobiDB-lite"/>
    </source>
</evidence>
<dbReference type="Proteomes" id="UP000373149">
    <property type="component" value="Unassembled WGS sequence"/>
</dbReference>
<dbReference type="SUPFAM" id="SSF55347">
    <property type="entry name" value="Glyceraldehyde-3-phosphate dehydrogenase-like, C-terminal domain"/>
    <property type="match status" value="1"/>
</dbReference>
<keyword evidence="5" id="KW-1185">Reference proteome</keyword>
<dbReference type="InterPro" id="IPR000683">
    <property type="entry name" value="Gfo/Idh/MocA-like_OxRdtase_N"/>
</dbReference>
<evidence type="ECO:0000259" key="2">
    <source>
        <dbReference type="Pfam" id="PF01408"/>
    </source>
</evidence>
<dbReference type="EMBL" id="VMNX01000184">
    <property type="protein sequence ID" value="MPY53282.1"/>
    <property type="molecule type" value="Genomic_DNA"/>
</dbReference>
<gene>
    <name evidence="4" type="ORF">FPZ41_33835</name>
</gene>
<sequence>MPRRSSSSCVPDLRRPIGVGIVGLSARGGWAAGAHLPALAAVNGMELLALAVSSPASAHAAGAMYNVPAYTSIEELAGDDNVDLVVVAVKVPRHREIVLPALEAGVPVLTEWPLAVDLAEAEEMQHAAGRTRTFVGLQGRSSPTFRWLTDLVSQGFVGEVLSATVVASSTEWGTPVSQRQVYALDRQLGATMLTIAFGHAIDLVSMVVGELQDVVATTATRRPQVPLGTTGQVVPMTAEDQIAVSGTVKGGAILSVHHRGGAASGAGFSLVIDGTQGRLEVTGTEFPHIGPVTVHGTRNGSQPARLTPPSGHDRYPDLAGTVSHTLAHAYAAIRHDLIHGTALAPDFAHAVRRHRLLDAIQRSAATGQRTTTRL</sequence>
<proteinExistence type="predicted"/>
<comment type="caution">
    <text evidence="4">The sequence shown here is derived from an EMBL/GenBank/DDBJ whole genome shotgun (WGS) entry which is preliminary data.</text>
</comment>
<evidence type="ECO:0000313" key="5">
    <source>
        <dbReference type="Proteomes" id="UP000373149"/>
    </source>
</evidence>
<dbReference type="PANTHER" id="PTHR43708">
    <property type="entry name" value="CONSERVED EXPRESSED OXIDOREDUCTASE (EUROFUNG)"/>
    <property type="match status" value="1"/>
</dbReference>
<dbReference type="Pfam" id="PF01408">
    <property type="entry name" value="GFO_IDH_MocA"/>
    <property type="match status" value="1"/>
</dbReference>
<dbReference type="Gene3D" id="3.40.50.720">
    <property type="entry name" value="NAD(P)-binding Rossmann-like Domain"/>
    <property type="match status" value="1"/>
</dbReference>
<dbReference type="PANTHER" id="PTHR43708:SF1">
    <property type="entry name" value="GALACTOSE_LACTOSE METABOLISM REGULATORY PROTEIN GAL80"/>
    <property type="match status" value="1"/>
</dbReference>
<dbReference type="InterPro" id="IPR055080">
    <property type="entry name" value="Gal80p-like_C"/>
</dbReference>
<reference evidence="4 5" key="1">
    <citation type="submission" date="2019-09" db="EMBL/GenBank/DDBJ databases">
        <authorList>
            <person name="Duangmal K."/>
            <person name="Teo W.F.A."/>
            <person name="Lipun K."/>
        </authorList>
    </citation>
    <scope>NUCLEOTIDE SEQUENCE [LARGE SCALE GENOMIC DNA]</scope>
    <source>
        <strain evidence="4 5">K1PN6</strain>
    </source>
</reference>
<evidence type="ECO:0000313" key="4">
    <source>
        <dbReference type="EMBL" id="MPY53282.1"/>
    </source>
</evidence>
<organism evidence="4 5">
    <name type="scientific">Streptomyces acidicola</name>
    <dbReference type="NCBI Taxonomy" id="2596892"/>
    <lineage>
        <taxon>Bacteria</taxon>
        <taxon>Bacillati</taxon>
        <taxon>Actinomycetota</taxon>
        <taxon>Actinomycetes</taxon>
        <taxon>Kitasatosporales</taxon>
        <taxon>Streptomycetaceae</taxon>
        <taxon>Streptomyces</taxon>
    </lineage>
</organism>
<name>A0A5N8X1V0_9ACTN</name>
<evidence type="ECO:0000259" key="3">
    <source>
        <dbReference type="Pfam" id="PF22685"/>
    </source>
</evidence>
<dbReference type="GO" id="GO:0000166">
    <property type="term" value="F:nucleotide binding"/>
    <property type="evidence" value="ECO:0007669"/>
    <property type="project" value="InterPro"/>
</dbReference>
<accession>A0A5N8X1V0</accession>
<dbReference type="AlphaFoldDB" id="A0A5N8X1V0"/>